<evidence type="ECO:0000313" key="1">
    <source>
        <dbReference type="EMBL" id="GFU44312.1"/>
    </source>
</evidence>
<evidence type="ECO:0000313" key="2">
    <source>
        <dbReference type="Proteomes" id="UP000887013"/>
    </source>
</evidence>
<protein>
    <submittedName>
        <fullName evidence="1">Uncharacterized protein</fullName>
    </submittedName>
</protein>
<feature type="non-terminal residue" evidence="1">
    <location>
        <position position="46"/>
    </location>
</feature>
<reference evidence="1" key="1">
    <citation type="submission" date="2020-08" db="EMBL/GenBank/DDBJ databases">
        <title>Multicomponent nature underlies the extraordinary mechanical properties of spider dragline silk.</title>
        <authorList>
            <person name="Kono N."/>
            <person name="Nakamura H."/>
            <person name="Mori M."/>
            <person name="Yoshida Y."/>
            <person name="Ohtoshi R."/>
            <person name="Malay A.D."/>
            <person name="Moran D.A.P."/>
            <person name="Tomita M."/>
            <person name="Numata K."/>
            <person name="Arakawa K."/>
        </authorList>
    </citation>
    <scope>NUCLEOTIDE SEQUENCE</scope>
</reference>
<dbReference type="AlphaFoldDB" id="A0A8X6QYA4"/>
<comment type="caution">
    <text evidence="1">The sequence shown here is derived from an EMBL/GenBank/DDBJ whole genome shotgun (WGS) entry which is preliminary data.</text>
</comment>
<gene>
    <name evidence="1" type="ORF">NPIL_324951</name>
</gene>
<dbReference type="Proteomes" id="UP000887013">
    <property type="component" value="Unassembled WGS sequence"/>
</dbReference>
<sequence>MEPVGVIRLFDCSVEMKKLQHVNIFGAGDSKGNDAVKDIDDQNTMT</sequence>
<name>A0A8X6QYA4_NEPPI</name>
<organism evidence="1 2">
    <name type="scientific">Nephila pilipes</name>
    <name type="common">Giant wood spider</name>
    <name type="synonym">Nephila maculata</name>
    <dbReference type="NCBI Taxonomy" id="299642"/>
    <lineage>
        <taxon>Eukaryota</taxon>
        <taxon>Metazoa</taxon>
        <taxon>Ecdysozoa</taxon>
        <taxon>Arthropoda</taxon>
        <taxon>Chelicerata</taxon>
        <taxon>Arachnida</taxon>
        <taxon>Araneae</taxon>
        <taxon>Araneomorphae</taxon>
        <taxon>Entelegynae</taxon>
        <taxon>Araneoidea</taxon>
        <taxon>Nephilidae</taxon>
        <taxon>Nephila</taxon>
    </lineage>
</organism>
<dbReference type="EMBL" id="BMAW01132647">
    <property type="protein sequence ID" value="GFU44312.1"/>
    <property type="molecule type" value="Genomic_DNA"/>
</dbReference>
<keyword evidence="2" id="KW-1185">Reference proteome</keyword>
<accession>A0A8X6QYA4</accession>
<proteinExistence type="predicted"/>